<proteinExistence type="inferred from homology"/>
<sequence>MGTDEQRRFALVAGEASGDLLAGLLLDGLQARWPSLQTVGIGGPRMLAHGLQSWWPQEKLAVRGYIEVLRHYAEIAGIRRQLKARLLREWPELFIGVDAPDFNLDLEAGLRSRGMKTVHFVCPSIWAWRADRIEKIRAAADHVLCIFPFEPALLAGHGVQGSYVGHPLANVIPMAPDRGAARAALGLAPDAQVVALLPGSRRSEVRYLAARFFAAAAQMLKVRPALRFVAPILPGLRVEVEALLQASGAAGRVMLLDGQSHAALAACDVTLIASGTATLEAALFKRPMVIAYNMNALSWRLMQRKQLQPWVGLPNILSREFVVPELLQEAATPQALATATLAWLDAPEKTRALQRKFSELHVQLQRDTPTLCADAIQKVLEG</sequence>
<organism evidence="12 13">
    <name type="scientific">Variovorax paradoxus B4</name>
    <dbReference type="NCBI Taxonomy" id="1246301"/>
    <lineage>
        <taxon>Bacteria</taxon>
        <taxon>Pseudomonadati</taxon>
        <taxon>Pseudomonadota</taxon>
        <taxon>Betaproteobacteria</taxon>
        <taxon>Burkholderiales</taxon>
        <taxon>Comamonadaceae</taxon>
        <taxon>Variovorax</taxon>
    </lineage>
</organism>
<protein>
    <recommendedName>
        <fullName evidence="4 11">Lipid-A-disaccharide synthase</fullName>
        <ecNumber evidence="3 11">2.4.1.182</ecNumber>
    </recommendedName>
</protein>
<evidence type="ECO:0000256" key="2">
    <source>
        <dbReference type="ARBA" id="ARBA00007868"/>
    </source>
</evidence>
<dbReference type="HOGENOM" id="CLU_036577_3_0_4"/>
<keyword evidence="5 11" id="KW-0444">Lipid biosynthesis</keyword>
<evidence type="ECO:0000256" key="6">
    <source>
        <dbReference type="ARBA" id="ARBA00022556"/>
    </source>
</evidence>
<dbReference type="Pfam" id="PF02684">
    <property type="entry name" value="LpxB"/>
    <property type="match status" value="1"/>
</dbReference>
<evidence type="ECO:0000313" key="13">
    <source>
        <dbReference type="Proteomes" id="UP000016223"/>
    </source>
</evidence>
<dbReference type="SUPFAM" id="SSF53756">
    <property type="entry name" value="UDP-Glycosyltransferase/glycogen phosphorylase"/>
    <property type="match status" value="1"/>
</dbReference>
<dbReference type="HAMAP" id="MF_00392">
    <property type="entry name" value="LpxB"/>
    <property type="match status" value="1"/>
</dbReference>
<evidence type="ECO:0000256" key="4">
    <source>
        <dbReference type="ARBA" id="ARBA00020902"/>
    </source>
</evidence>
<evidence type="ECO:0000313" key="12">
    <source>
        <dbReference type="EMBL" id="AGU50035.1"/>
    </source>
</evidence>
<dbReference type="InterPro" id="IPR003835">
    <property type="entry name" value="Glyco_trans_19"/>
</dbReference>
<dbReference type="KEGG" id="vpd:VAPA_1c29400"/>
<dbReference type="NCBIfam" id="TIGR00215">
    <property type="entry name" value="lpxB"/>
    <property type="match status" value="1"/>
</dbReference>
<comment type="function">
    <text evidence="1 11">Condensation of UDP-2,3-diacylglucosamine and 2,3-diacylglucosamine-1-phosphate to form lipid A disaccharide, a precursor of lipid A, a phosphorylated glycolipid that anchors the lipopolysaccharide to the outer membrane of the cell.</text>
</comment>
<dbReference type="GO" id="GO:0005543">
    <property type="term" value="F:phospholipid binding"/>
    <property type="evidence" value="ECO:0007669"/>
    <property type="project" value="TreeGrafter"/>
</dbReference>
<dbReference type="EC" id="2.4.1.182" evidence="3 11"/>
<dbReference type="GO" id="GO:0009245">
    <property type="term" value="P:lipid A biosynthetic process"/>
    <property type="evidence" value="ECO:0007669"/>
    <property type="project" value="UniProtKB-UniRule"/>
</dbReference>
<comment type="pathway">
    <text evidence="11">Bacterial outer membrane biogenesis; LPS lipid A biosynthesis.</text>
</comment>
<dbReference type="RefSeq" id="WP_021007521.1">
    <property type="nucleotide sequence ID" value="NC_022247.1"/>
</dbReference>
<dbReference type="GO" id="GO:0016020">
    <property type="term" value="C:membrane"/>
    <property type="evidence" value="ECO:0007669"/>
    <property type="project" value="GOC"/>
</dbReference>
<dbReference type="Proteomes" id="UP000016223">
    <property type="component" value="Chromosome 1"/>
</dbReference>
<dbReference type="EMBL" id="CP003911">
    <property type="protein sequence ID" value="AGU50035.1"/>
    <property type="molecule type" value="Genomic_DNA"/>
</dbReference>
<comment type="catalytic activity">
    <reaction evidence="10 11">
        <text>a lipid X + a UDP-2-N,3-O-bis[(3R)-3-hydroxyacyl]-alpha-D-glucosamine = a lipid A disaccharide + UDP + H(+)</text>
        <dbReference type="Rhea" id="RHEA:67828"/>
        <dbReference type="ChEBI" id="CHEBI:15378"/>
        <dbReference type="ChEBI" id="CHEBI:58223"/>
        <dbReference type="ChEBI" id="CHEBI:137748"/>
        <dbReference type="ChEBI" id="CHEBI:176338"/>
        <dbReference type="ChEBI" id="CHEBI:176343"/>
        <dbReference type="EC" id="2.4.1.182"/>
    </reaction>
</comment>
<evidence type="ECO:0000256" key="8">
    <source>
        <dbReference type="ARBA" id="ARBA00022679"/>
    </source>
</evidence>
<keyword evidence="7 11" id="KW-0328">Glycosyltransferase</keyword>
<evidence type="ECO:0000256" key="10">
    <source>
        <dbReference type="ARBA" id="ARBA00048975"/>
    </source>
</evidence>
<evidence type="ECO:0000256" key="5">
    <source>
        <dbReference type="ARBA" id="ARBA00022516"/>
    </source>
</evidence>
<comment type="similarity">
    <text evidence="2 11">Belongs to the LpxB family.</text>
</comment>
<reference evidence="12 13" key="1">
    <citation type="submission" date="2012-10" db="EMBL/GenBank/DDBJ databases">
        <title>Genome sequence of Variovorax paradoxus B4.</title>
        <authorList>
            <person name="Schuldes J."/>
            <person name="Brandt U."/>
            <person name="Hiessl S."/>
            <person name="Wuebbeler J.H."/>
            <person name="Thuermer A."/>
            <person name="Steinbuechel A."/>
            <person name="Daniel R."/>
        </authorList>
    </citation>
    <scope>NUCLEOTIDE SEQUENCE [LARGE SCALE GENOMIC DNA]</scope>
    <source>
        <strain evidence="12 13">B4</strain>
    </source>
</reference>
<dbReference type="PATRIC" id="fig|1246301.3.peg.2977"/>
<dbReference type="UniPathway" id="UPA00973"/>
<dbReference type="PANTHER" id="PTHR30372">
    <property type="entry name" value="LIPID-A-DISACCHARIDE SYNTHASE"/>
    <property type="match status" value="1"/>
</dbReference>
<keyword evidence="8 11" id="KW-0808">Transferase</keyword>
<accession>T1XD09</accession>
<dbReference type="GO" id="GO:0008915">
    <property type="term" value="F:lipid-A-disaccharide synthase activity"/>
    <property type="evidence" value="ECO:0007669"/>
    <property type="project" value="UniProtKB-UniRule"/>
</dbReference>
<dbReference type="OrthoDB" id="9801642at2"/>
<evidence type="ECO:0000256" key="3">
    <source>
        <dbReference type="ARBA" id="ARBA00012687"/>
    </source>
</evidence>
<evidence type="ECO:0000256" key="7">
    <source>
        <dbReference type="ARBA" id="ARBA00022676"/>
    </source>
</evidence>
<dbReference type="PANTHER" id="PTHR30372:SF4">
    <property type="entry name" value="LIPID-A-DISACCHARIDE SYNTHASE, MITOCHONDRIAL-RELATED"/>
    <property type="match status" value="1"/>
</dbReference>
<evidence type="ECO:0000256" key="9">
    <source>
        <dbReference type="ARBA" id="ARBA00023098"/>
    </source>
</evidence>
<evidence type="ECO:0000256" key="1">
    <source>
        <dbReference type="ARBA" id="ARBA00002056"/>
    </source>
</evidence>
<keyword evidence="9 11" id="KW-0443">Lipid metabolism</keyword>
<gene>
    <name evidence="11 12" type="primary">lpxB</name>
    <name evidence="12" type="ORF">VAPA_1c29400</name>
</gene>
<name>T1XD09_VARPD</name>
<keyword evidence="6 11" id="KW-0441">Lipid A biosynthesis</keyword>
<dbReference type="AlphaFoldDB" id="T1XD09"/>
<evidence type="ECO:0000256" key="11">
    <source>
        <dbReference type="HAMAP-Rule" id="MF_00392"/>
    </source>
</evidence>